<dbReference type="GO" id="GO:0005506">
    <property type="term" value="F:iron ion binding"/>
    <property type="evidence" value="ECO:0007669"/>
    <property type="project" value="InterPro"/>
</dbReference>
<keyword evidence="8 11" id="KW-0503">Monooxygenase</keyword>
<comment type="similarity">
    <text evidence="3 11">Belongs to the cytochrome P450 family.</text>
</comment>
<evidence type="ECO:0000256" key="3">
    <source>
        <dbReference type="ARBA" id="ARBA00010617"/>
    </source>
</evidence>
<keyword evidence="5 10" id="KW-0479">Metal-binding</keyword>
<keyword evidence="12" id="KW-1133">Transmembrane helix</keyword>
<evidence type="ECO:0000256" key="7">
    <source>
        <dbReference type="ARBA" id="ARBA00023004"/>
    </source>
</evidence>
<dbReference type="Pfam" id="PF00067">
    <property type="entry name" value="p450"/>
    <property type="match status" value="1"/>
</dbReference>
<evidence type="ECO:0000256" key="10">
    <source>
        <dbReference type="PIRSR" id="PIRSR602403-1"/>
    </source>
</evidence>
<gene>
    <name evidence="13" type="primary">CYP51</name>
</gene>
<evidence type="ECO:0000256" key="6">
    <source>
        <dbReference type="ARBA" id="ARBA00023002"/>
    </source>
</evidence>
<reference evidence="13" key="1">
    <citation type="journal article" date="2015" name="BMC Microbiol.">
        <title>Identification and functional characterization of the CYP51 gene from the yeast Xanthophyllomyces dendrorhous that is involved in ergosterol biosynthesis.</title>
        <authorList>
            <person name="Leiva K."/>
            <person name="Werner N."/>
            <person name="Sepulveda D."/>
            <person name="Barahona S."/>
            <person name="Baeza M."/>
            <person name="Cifuentes V."/>
            <person name="Alcaino J."/>
        </authorList>
    </citation>
    <scope>NUCLEOTIDE SEQUENCE</scope>
    <source>
        <strain evidence="13">ATCC 96594</strain>
    </source>
</reference>
<evidence type="ECO:0000256" key="5">
    <source>
        <dbReference type="ARBA" id="ARBA00022723"/>
    </source>
</evidence>
<evidence type="ECO:0000256" key="11">
    <source>
        <dbReference type="RuleBase" id="RU000461"/>
    </source>
</evidence>
<dbReference type="FunFam" id="1.10.630.10:FF:000033">
    <property type="entry name" value="14-alpha sterol demethylase"/>
    <property type="match status" value="1"/>
</dbReference>
<evidence type="ECO:0000256" key="1">
    <source>
        <dbReference type="ARBA" id="ARBA00001971"/>
    </source>
</evidence>
<dbReference type="PANTHER" id="PTHR24304:SF2">
    <property type="entry name" value="24-HYDROXYCHOLESTEROL 7-ALPHA-HYDROXYLASE"/>
    <property type="match status" value="1"/>
</dbReference>
<dbReference type="PRINTS" id="PR00465">
    <property type="entry name" value="EP450IV"/>
</dbReference>
<dbReference type="InterPro" id="IPR017972">
    <property type="entry name" value="Cyt_P450_CS"/>
</dbReference>
<protein>
    <submittedName>
        <fullName evidence="13">Lanosterol 14 alpha-demethylase</fullName>
    </submittedName>
</protein>
<dbReference type="GO" id="GO:0016705">
    <property type="term" value="F:oxidoreductase activity, acting on paired donors, with incorporation or reduction of molecular oxygen"/>
    <property type="evidence" value="ECO:0007669"/>
    <property type="project" value="InterPro"/>
</dbReference>
<keyword evidence="13" id="KW-0808">Transferase</keyword>
<dbReference type="GO" id="GO:0020037">
    <property type="term" value="F:heme binding"/>
    <property type="evidence" value="ECO:0007669"/>
    <property type="project" value="InterPro"/>
</dbReference>
<dbReference type="EMBL" id="KP317479">
    <property type="protein sequence ID" value="AKE49347.1"/>
    <property type="molecule type" value="Genomic_DNA"/>
</dbReference>
<dbReference type="AlphaFoldDB" id="A0A0F6TMJ1"/>
<dbReference type="InterPro" id="IPR001128">
    <property type="entry name" value="Cyt_P450"/>
</dbReference>
<keyword evidence="7 10" id="KW-0408">Iron</keyword>
<dbReference type="PROSITE" id="PS00086">
    <property type="entry name" value="CYTOCHROME_P450"/>
    <property type="match status" value="1"/>
</dbReference>
<name>A0A0F6TMJ1_PHARH</name>
<evidence type="ECO:0000256" key="8">
    <source>
        <dbReference type="ARBA" id="ARBA00023033"/>
    </source>
</evidence>
<dbReference type="InterPro" id="IPR002403">
    <property type="entry name" value="Cyt_P450_E_grp-IV"/>
</dbReference>
<dbReference type="GO" id="GO:0016020">
    <property type="term" value="C:membrane"/>
    <property type="evidence" value="ECO:0007669"/>
    <property type="project" value="UniProtKB-SubCell"/>
</dbReference>
<comment type="cofactor">
    <cofactor evidence="1 10">
        <name>heme</name>
        <dbReference type="ChEBI" id="CHEBI:30413"/>
    </cofactor>
</comment>
<keyword evidence="13" id="KW-0489">Methyltransferase</keyword>
<sequence length="550" mass="61706">MSSSQSIFTQLAQLIPREQLPSTPILVLAAIFGFPILAVLINVSYQLFWPKDPSLPPVVFHYVPWLGSAVSYGMDPYKFYFDCREKHGDLFTFILIGRKVTVALGPKGNDMILGGKLSQVSAEEAYTHLTTPVFGKDVVYDCPNHVFMEQKKFVKFGLSLENLKAYIPMIFEEFDTMLKTDDSFKAFKDGSKEWSSFPALKTLGELTILTASRTLQGKEVRAGLDKSFAQKYENLDRGFTPINFLFPYLPLPSYWKRDQAQKEMSDFYLGIIEGRRNGESDHEHDMIASLQNQTSKDGRPLSDREIAHIMIALLMAGQHTSSATSSWTLLELAANPEVYQRLYDEQVAVLGQPDGSFRMLEYDDIKNLKVMDSCIRETLRIHAPIHSIFRKVISDISVPQALSAPSESGQYVIPKGYYVLASPGVAQMDARIWENASKWDPARWTDKSGVAAKAGEQYENNAGDKVDYGFGAISKGTESPYQPFGAGRHRCIGESFAYVQLSTILAAFVQNMELKLEGGVPATDYESMIVLPKHPHTIHYRKRQPRKAAA</sequence>
<dbReference type="GO" id="GO:0008168">
    <property type="term" value="F:methyltransferase activity"/>
    <property type="evidence" value="ECO:0007669"/>
    <property type="project" value="UniProtKB-KW"/>
</dbReference>
<evidence type="ECO:0000256" key="9">
    <source>
        <dbReference type="ARBA" id="ARBA00023136"/>
    </source>
</evidence>
<dbReference type="PRINTS" id="PR00385">
    <property type="entry name" value="P450"/>
</dbReference>
<proteinExistence type="inferred from homology"/>
<dbReference type="InterPro" id="IPR050529">
    <property type="entry name" value="CYP450_sterol_14alpha_dmase"/>
</dbReference>
<evidence type="ECO:0000256" key="4">
    <source>
        <dbReference type="ARBA" id="ARBA00022617"/>
    </source>
</evidence>
<dbReference type="GO" id="GO:0004497">
    <property type="term" value="F:monooxygenase activity"/>
    <property type="evidence" value="ECO:0007669"/>
    <property type="project" value="UniProtKB-KW"/>
</dbReference>
<feature type="transmembrane region" description="Helical" evidence="12">
    <location>
        <begin position="25"/>
        <end position="49"/>
    </location>
</feature>
<feature type="binding site" description="axial binding residue" evidence="10">
    <location>
        <position position="491"/>
    </location>
    <ligand>
        <name>heme</name>
        <dbReference type="ChEBI" id="CHEBI:30413"/>
    </ligand>
    <ligandPart>
        <name>Fe</name>
        <dbReference type="ChEBI" id="CHEBI:18248"/>
    </ligandPart>
</feature>
<keyword evidence="6 11" id="KW-0560">Oxidoreductase</keyword>
<evidence type="ECO:0000313" key="13">
    <source>
        <dbReference type="EMBL" id="AKE49347.1"/>
    </source>
</evidence>
<keyword evidence="4 10" id="KW-0349">Heme</keyword>
<keyword evidence="9 12" id="KW-0472">Membrane</keyword>
<evidence type="ECO:0000256" key="2">
    <source>
        <dbReference type="ARBA" id="ARBA00004370"/>
    </source>
</evidence>
<accession>A0A0F6TMJ1</accession>
<dbReference type="SUPFAM" id="SSF48264">
    <property type="entry name" value="Cytochrome P450"/>
    <property type="match status" value="1"/>
</dbReference>
<evidence type="ECO:0000256" key="12">
    <source>
        <dbReference type="SAM" id="Phobius"/>
    </source>
</evidence>
<keyword evidence="12" id="KW-0812">Transmembrane</keyword>
<dbReference type="GO" id="GO:0032259">
    <property type="term" value="P:methylation"/>
    <property type="evidence" value="ECO:0007669"/>
    <property type="project" value="UniProtKB-KW"/>
</dbReference>
<comment type="subcellular location">
    <subcellularLocation>
        <location evidence="2">Membrane</location>
    </subcellularLocation>
</comment>
<dbReference type="CDD" id="cd11042">
    <property type="entry name" value="CYP51-like"/>
    <property type="match status" value="1"/>
</dbReference>
<dbReference type="Gene3D" id="1.10.630.10">
    <property type="entry name" value="Cytochrome P450"/>
    <property type="match status" value="1"/>
</dbReference>
<dbReference type="PANTHER" id="PTHR24304">
    <property type="entry name" value="CYTOCHROME P450 FAMILY 7"/>
    <property type="match status" value="1"/>
</dbReference>
<dbReference type="InterPro" id="IPR036396">
    <property type="entry name" value="Cyt_P450_sf"/>
</dbReference>
<organism evidence="13">
    <name type="scientific">Phaffia rhodozyma</name>
    <name type="common">Yeast</name>
    <name type="synonym">Xanthophyllomyces dendrorhous</name>
    <dbReference type="NCBI Taxonomy" id="264483"/>
    <lineage>
        <taxon>Eukaryota</taxon>
        <taxon>Fungi</taxon>
        <taxon>Dikarya</taxon>
        <taxon>Basidiomycota</taxon>
        <taxon>Agaricomycotina</taxon>
        <taxon>Tremellomycetes</taxon>
        <taxon>Cystofilobasidiales</taxon>
        <taxon>Mrakiaceae</taxon>
        <taxon>Phaffia</taxon>
    </lineage>
</organism>